<feature type="region of interest" description="Disordered" evidence="4">
    <location>
        <begin position="1"/>
        <end position="66"/>
    </location>
</feature>
<gene>
    <name evidence="5" type="ORF">CTEN210_10583</name>
</gene>
<dbReference type="Pfam" id="PF03985">
    <property type="entry name" value="Paf1"/>
    <property type="match status" value="2"/>
</dbReference>
<comment type="caution">
    <text evidence="5">The sequence shown here is derived from an EMBL/GenBank/DDBJ whole genome shotgun (WGS) entry which is preliminary data.</text>
</comment>
<feature type="region of interest" description="Disordered" evidence="4">
    <location>
        <begin position="169"/>
        <end position="192"/>
    </location>
</feature>
<comment type="similarity">
    <text evidence="2">Belongs to the PAF1 family.</text>
</comment>
<evidence type="ECO:0000256" key="2">
    <source>
        <dbReference type="ARBA" id="ARBA00007560"/>
    </source>
</evidence>
<dbReference type="EMBL" id="BLLK01000047">
    <property type="protein sequence ID" value="GFH54107.1"/>
    <property type="molecule type" value="Genomic_DNA"/>
</dbReference>
<dbReference type="GO" id="GO:0003682">
    <property type="term" value="F:chromatin binding"/>
    <property type="evidence" value="ECO:0007669"/>
    <property type="project" value="TreeGrafter"/>
</dbReference>
<evidence type="ECO:0000256" key="3">
    <source>
        <dbReference type="ARBA" id="ARBA00023242"/>
    </source>
</evidence>
<keyword evidence="3" id="KW-0539">Nucleus</keyword>
<name>A0AAD3H834_9STRA</name>
<comment type="subcellular location">
    <subcellularLocation>
        <location evidence="1">Nucleus</location>
    </subcellularLocation>
</comment>
<dbReference type="Proteomes" id="UP001054902">
    <property type="component" value="Unassembled WGS sequence"/>
</dbReference>
<dbReference type="GO" id="GO:0016593">
    <property type="term" value="C:Cdc73/Paf1 complex"/>
    <property type="evidence" value="ECO:0007669"/>
    <property type="project" value="InterPro"/>
</dbReference>
<evidence type="ECO:0000313" key="5">
    <source>
        <dbReference type="EMBL" id="GFH54107.1"/>
    </source>
</evidence>
<dbReference type="PANTHER" id="PTHR23188:SF12">
    <property type="entry name" value="RNA POLYMERASE II-ASSOCIATED FACTOR 1 HOMOLOG"/>
    <property type="match status" value="1"/>
</dbReference>
<evidence type="ECO:0000313" key="6">
    <source>
        <dbReference type="Proteomes" id="UP001054902"/>
    </source>
</evidence>
<reference evidence="5 6" key="1">
    <citation type="journal article" date="2021" name="Sci. Rep.">
        <title>The genome of the diatom Chaetoceros tenuissimus carries an ancient integrated fragment of an extant virus.</title>
        <authorList>
            <person name="Hongo Y."/>
            <person name="Kimura K."/>
            <person name="Takaki Y."/>
            <person name="Yoshida Y."/>
            <person name="Baba S."/>
            <person name="Kobayashi G."/>
            <person name="Nagasaki K."/>
            <person name="Hano T."/>
            <person name="Tomaru Y."/>
        </authorList>
    </citation>
    <scope>NUCLEOTIDE SEQUENCE [LARGE SCALE GENOMIC DNA]</scope>
    <source>
        <strain evidence="5 6">NIES-3715</strain>
    </source>
</reference>
<dbReference type="GO" id="GO:0000993">
    <property type="term" value="F:RNA polymerase II complex binding"/>
    <property type="evidence" value="ECO:0007669"/>
    <property type="project" value="TreeGrafter"/>
</dbReference>
<dbReference type="GO" id="GO:0006368">
    <property type="term" value="P:transcription elongation by RNA polymerase II"/>
    <property type="evidence" value="ECO:0007669"/>
    <property type="project" value="InterPro"/>
</dbReference>
<dbReference type="AlphaFoldDB" id="A0AAD3H834"/>
<evidence type="ECO:0000256" key="4">
    <source>
        <dbReference type="SAM" id="MobiDB-lite"/>
    </source>
</evidence>
<dbReference type="PANTHER" id="PTHR23188">
    <property type="entry name" value="RNA POLYMERASE II-ASSOCIATED FACTOR 1 HOMOLOG"/>
    <property type="match status" value="1"/>
</dbReference>
<evidence type="ECO:0000256" key="1">
    <source>
        <dbReference type="ARBA" id="ARBA00004123"/>
    </source>
</evidence>
<sequence>MDVDADNERHKREERERQRQRRERRANKSEDQKRKEARRREINRKTLEAQGKVKKPQPPPPTADTSKFQALFKDRTKGFVIEFNFRNAAPRPPVGPCFVGHGIDGELNDKWTKYMANNAVEANYAWQLHAEPDLGVPLAPSAMDIEGCYVDPLKEEKKEKEAYDELFDDDEIDEKKETKKGLPPLHPDDEALVNWKGSMGDTATEEIKRRKDMAKAKYLKGITASSTNQNQISLAKKSRGFTSRVLDEDNPFFMKKTTYLANDPTQRVHDFKSLAHTKQQAAEEIEQKLEANKLSGKEAIEKSFELASKTVHKKHPTKSNVEIVCEIPLLPDDITWGHNFTQVVLDSLPKLKQNQLESAYIADVNKGAGSLRMECNLLATDESSEDYNPIQKYDLDIVGMKEEDAPHSNFLFIVDEDNKTATYHPITSRVQLSAGRPPASNIVPRFIKKRKLEDYEIEVMEKSMADVDADLAKKYGIEDEDKMDQLNGNENGGNAVKRSNPFDAGSDSSDDSDDGF</sequence>
<protein>
    <submittedName>
        <fullName evidence="5">Uncharacterized protein</fullName>
    </submittedName>
</protein>
<keyword evidence="6" id="KW-1185">Reference proteome</keyword>
<feature type="compositionally biased region" description="Basic and acidic residues" evidence="4">
    <location>
        <begin position="26"/>
        <end position="47"/>
    </location>
</feature>
<organism evidence="5 6">
    <name type="scientific">Chaetoceros tenuissimus</name>
    <dbReference type="NCBI Taxonomy" id="426638"/>
    <lineage>
        <taxon>Eukaryota</taxon>
        <taxon>Sar</taxon>
        <taxon>Stramenopiles</taxon>
        <taxon>Ochrophyta</taxon>
        <taxon>Bacillariophyta</taxon>
        <taxon>Coscinodiscophyceae</taxon>
        <taxon>Chaetocerotophycidae</taxon>
        <taxon>Chaetocerotales</taxon>
        <taxon>Chaetocerotaceae</taxon>
        <taxon>Chaetoceros</taxon>
    </lineage>
</organism>
<feature type="region of interest" description="Disordered" evidence="4">
    <location>
        <begin position="478"/>
        <end position="516"/>
    </location>
</feature>
<dbReference type="InterPro" id="IPR007133">
    <property type="entry name" value="RNA_pol_II-assoc_Paf1"/>
</dbReference>
<proteinExistence type="inferred from homology"/>
<feature type="compositionally biased region" description="Basic and acidic residues" evidence="4">
    <location>
        <begin position="1"/>
        <end position="17"/>
    </location>
</feature>
<accession>A0AAD3H834</accession>